<comment type="similarity">
    <text evidence="1 3">Belongs to the EXO70 family.</text>
</comment>
<dbReference type="GO" id="GO:0006887">
    <property type="term" value="P:exocytosis"/>
    <property type="evidence" value="ECO:0007669"/>
    <property type="project" value="UniProtKB-KW"/>
</dbReference>
<comment type="function">
    <text evidence="3">Component of the exocyst complex.</text>
</comment>
<protein>
    <recommendedName>
        <fullName evidence="3">Exocyst subunit Exo70 family protein</fullName>
    </recommendedName>
</protein>
<feature type="domain" description="Exocyst complex subunit Exo70 C-terminal" evidence="4">
    <location>
        <begin position="70"/>
        <end position="447"/>
    </location>
</feature>
<dbReference type="EMBL" id="CP144750">
    <property type="protein sequence ID" value="WVZ78420.1"/>
    <property type="molecule type" value="Genomic_DNA"/>
</dbReference>
<dbReference type="GO" id="GO:0000145">
    <property type="term" value="C:exocyst"/>
    <property type="evidence" value="ECO:0007669"/>
    <property type="project" value="InterPro"/>
</dbReference>
<name>A0AAQ3TRJ7_PASNO</name>
<dbReference type="AlphaFoldDB" id="A0AAQ3TRJ7"/>
<dbReference type="InterPro" id="IPR004140">
    <property type="entry name" value="Exo70"/>
</dbReference>
<evidence type="ECO:0000256" key="3">
    <source>
        <dbReference type="RuleBase" id="RU365026"/>
    </source>
</evidence>
<dbReference type="SUPFAM" id="SSF74788">
    <property type="entry name" value="Cullin repeat-like"/>
    <property type="match status" value="1"/>
</dbReference>
<evidence type="ECO:0000256" key="1">
    <source>
        <dbReference type="ARBA" id="ARBA00006756"/>
    </source>
</evidence>
<dbReference type="InterPro" id="IPR016159">
    <property type="entry name" value="Cullin_repeat-like_dom_sf"/>
</dbReference>
<dbReference type="InterPro" id="IPR046364">
    <property type="entry name" value="Exo70_C"/>
</dbReference>
<evidence type="ECO:0000256" key="2">
    <source>
        <dbReference type="ARBA" id="ARBA00022448"/>
    </source>
</evidence>
<sequence>MNVPERWLKELGVGWVLGHLADGDDGASTTSRSAGGSGELIMLNKHETFDVRSWIRALAEIVETIGFTTSLFPADRRVLSIVSEEEQDDVPGADQLEFAQFFQETMSAMLAFIDLIASEQVIALSNGVQAYENLLAVHSALSWALPQIRLSSYSPPLVQVQRIHGDMVSLLSSKQAMVGVAVWSKMEEIRSRILEPLDQDITRGGGGDPLSASGGCGSSGTHEVTQTVASYIRFLRANYLAAAPIVSIATILGSYVPRFRASTVLPPLESMILEIVSSLEEKLAIKSRAFSDQSLGFLFLLNNSHFIWHLQDVQPIWSVLLDATTLNDMAAVTKAQMEAVTLRAEGYMKSYLQVSWAPVLSCLFNPPTVPPPLRFWKNNSSLTNFESEFHKTYTTQKLWKVPDPEVRERLRRAIIEEIVPAYTKYIQDNNATTQRFSPQEIQEMLQEILLILGTYVDQGNGECRWPMMGGRGAKEASHIAGQKEETICFSIF</sequence>
<organism evidence="5 6">
    <name type="scientific">Paspalum notatum var. saurae</name>
    <dbReference type="NCBI Taxonomy" id="547442"/>
    <lineage>
        <taxon>Eukaryota</taxon>
        <taxon>Viridiplantae</taxon>
        <taxon>Streptophyta</taxon>
        <taxon>Embryophyta</taxon>
        <taxon>Tracheophyta</taxon>
        <taxon>Spermatophyta</taxon>
        <taxon>Magnoliopsida</taxon>
        <taxon>Liliopsida</taxon>
        <taxon>Poales</taxon>
        <taxon>Poaceae</taxon>
        <taxon>PACMAD clade</taxon>
        <taxon>Panicoideae</taxon>
        <taxon>Andropogonodae</taxon>
        <taxon>Paspaleae</taxon>
        <taxon>Paspalinae</taxon>
        <taxon>Paspalum</taxon>
    </lineage>
</organism>
<dbReference type="GO" id="GO:0015031">
    <property type="term" value="P:protein transport"/>
    <property type="evidence" value="ECO:0007669"/>
    <property type="project" value="UniProtKB-KW"/>
</dbReference>
<keyword evidence="2 3" id="KW-0813">Transport</keyword>
<dbReference type="GO" id="GO:0005546">
    <property type="term" value="F:phosphatidylinositol-4,5-bisphosphate binding"/>
    <property type="evidence" value="ECO:0007669"/>
    <property type="project" value="InterPro"/>
</dbReference>
<proteinExistence type="inferred from homology"/>
<accession>A0AAQ3TRJ7</accession>
<keyword evidence="3" id="KW-0653">Protein transport</keyword>
<dbReference type="PANTHER" id="PTHR12542">
    <property type="entry name" value="EXOCYST COMPLEX PROTEIN EXO70"/>
    <property type="match status" value="1"/>
</dbReference>
<reference evidence="5 6" key="1">
    <citation type="submission" date="2024-02" db="EMBL/GenBank/DDBJ databases">
        <title>High-quality chromosome-scale genome assembly of Pensacola bahiagrass (Paspalum notatum Flugge var. saurae).</title>
        <authorList>
            <person name="Vega J.M."/>
            <person name="Podio M."/>
            <person name="Orjuela J."/>
            <person name="Siena L.A."/>
            <person name="Pessino S.C."/>
            <person name="Combes M.C."/>
            <person name="Mariac C."/>
            <person name="Albertini E."/>
            <person name="Pupilli F."/>
            <person name="Ortiz J.P.A."/>
            <person name="Leblanc O."/>
        </authorList>
    </citation>
    <scope>NUCLEOTIDE SEQUENCE [LARGE SCALE GENOMIC DNA]</scope>
    <source>
        <strain evidence="5">R1</strain>
        <tissue evidence="5">Leaf</tissue>
    </source>
</reference>
<evidence type="ECO:0000259" key="4">
    <source>
        <dbReference type="Pfam" id="PF03081"/>
    </source>
</evidence>
<dbReference type="PANTHER" id="PTHR12542:SF137">
    <property type="entry name" value="EXOCYST SUBUNIT EXO70 FAMILY PROTEIN"/>
    <property type="match status" value="1"/>
</dbReference>
<evidence type="ECO:0000313" key="6">
    <source>
        <dbReference type="Proteomes" id="UP001341281"/>
    </source>
</evidence>
<gene>
    <name evidence="5" type="ORF">U9M48_026132</name>
</gene>
<dbReference type="Gene3D" id="1.20.1280.170">
    <property type="entry name" value="Exocyst complex component Exo70"/>
    <property type="match status" value="1"/>
</dbReference>
<keyword evidence="6" id="KW-1185">Reference proteome</keyword>
<dbReference type="Proteomes" id="UP001341281">
    <property type="component" value="Chromosome 06"/>
</dbReference>
<dbReference type="Pfam" id="PF03081">
    <property type="entry name" value="Exo70_C"/>
    <property type="match status" value="1"/>
</dbReference>
<keyword evidence="3" id="KW-0268">Exocytosis</keyword>
<evidence type="ECO:0000313" key="5">
    <source>
        <dbReference type="EMBL" id="WVZ78420.1"/>
    </source>
</evidence>